<dbReference type="InterPro" id="IPR001533">
    <property type="entry name" value="Pterin_deHydtase"/>
</dbReference>
<dbReference type="OrthoDB" id="9794987at2"/>
<dbReference type="PANTHER" id="PTHR12599">
    <property type="entry name" value="PTERIN-4-ALPHA-CARBINOLAMINE DEHYDRATASE"/>
    <property type="match status" value="1"/>
</dbReference>
<gene>
    <name evidence="5" type="ORF">EOD73_15415</name>
</gene>
<dbReference type="PANTHER" id="PTHR12599:SF0">
    <property type="entry name" value="PTERIN-4-ALPHA-CARBINOLAMINE DEHYDRATASE"/>
    <property type="match status" value="1"/>
</dbReference>
<organism evidence="5 6">
    <name type="scientific">Inhella crocodyli</name>
    <dbReference type="NCBI Taxonomy" id="2499851"/>
    <lineage>
        <taxon>Bacteria</taxon>
        <taxon>Pseudomonadati</taxon>
        <taxon>Pseudomonadota</taxon>
        <taxon>Betaproteobacteria</taxon>
        <taxon>Burkholderiales</taxon>
        <taxon>Sphaerotilaceae</taxon>
        <taxon>Inhella</taxon>
    </lineage>
</organism>
<dbReference type="SUPFAM" id="SSF55248">
    <property type="entry name" value="PCD-like"/>
    <property type="match status" value="1"/>
</dbReference>
<dbReference type="EMBL" id="SACM01000005">
    <property type="protein sequence ID" value="RVT83150.1"/>
    <property type="molecule type" value="Genomic_DNA"/>
</dbReference>
<dbReference type="HAMAP" id="MF_00434">
    <property type="entry name" value="Pterin_4_alpha"/>
    <property type="match status" value="1"/>
</dbReference>
<evidence type="ECO:0000256" key="4">
    <source>
        <dbReference type="HAMAP-Rule" id="MF_00434"/>
    </source>
</evidence>
<comment type="caution">
    <text evidence="5">The sequence shown here is derived from an EMBL/GenBank/DDBJ whole genome shotgun (WGS) entry which is preliminary data.</text>
</comment>
<comment type="similarity">
    <text evidence="2 4">Belongs to the pterin-4-alpha-carbinolamine dehydratase family.</text>
</comment>
<accession>A0A3S3T4G4</accession>
<name>A0A3S3T4G4_9BURK</name>
<dbReference type="EC" id="4.2.1.96" evidence="4"/>
<dbReference type="Gene3D" id="3.30.1360.20">
    <property type="entry name" value="Transcriptional coactivator/pterin dehydratase"/>
    <property type="match status" value="1"/>
</dbReference>
<dbReference type="InterPro" id="IPR036428">
    <property type="entry name" value="PCD_sf"/>
</dbReference>
<evidence type="ECO:0000313" key="6">
    <source>
        <dbReference type="Proteomes" id="UP000288587"/>
    </source>
</evidence>
<keyword evidence="6" id="KW-1185">Reference proteome</keyword>
<protein>
    <recommendedName>
        <fullName evidence="4">Putative pterin-4-alpha-carbinolamine dehydratase</fullName>
        <shortName evidence="4">PHS</shortName>
        <ecNumber evidence="4">4.2.1.96</ecNumber>
    </recommendedName>
    <alternativeName>
        <fullName evidence="4">4-alpha-hydroxy-tetrahydropterin dehydratase</fullName>
    </alternativeName>
    <alternativeName>
        <fullName evidence="4">Pterin carbinolamine dehydratase</fullName>
        <shortName evidence="4">PCD</shortName>
    </alternativeName>
</protein>
<keyword evidence="3 4" id="KW-0456">Lyase</keyword>
<proteinExistence type="inferred from homology"/>
<dbReference type="Proteomes" id="UP000288587">
    <property type="component" value="Unassembled WGS sequence"/>
</dbReference>
<evidence type="ECO:0000256" key="3">
    <source>
        <dbReference type="ARBA" id="ARBA00023239"/>
    </source>
</evidence>
<dbReference type="GO" id="GO:0008124">
    <property type="term" value="F:4-alpha-hydroxytetrahydrobiopterin dehydratase activity"/>
    <property type="evidence" value="ECO:0007669"/>
    <property type="project" value="UniProtKB-UniRule"/>
</dbReference>
<dbReference type="AlphaFoldDB" id="A0A3S3T4G4"/>
<reference evidence="5 6" key="1">
    <citation type="submission" date="2019-01" db="EMBL/GenBank/DDBJ databases">
        <authorList>
            <person name="Chen W.-M."/>
        </authorList>
    </citation>
    <scope>NUCLEOTIDE SEQUENCE [LARGE SCALE GENOMIC DNA]</scope>
    <source>
        <strain evidence="5 6">CCP-18</strain>
    </source>
</reference>
<evidence type="ECO:0000256" key="1">
    <source>
        <dbReference type="ARBA" id="ARBA00001554"/>
    </source>
</evidence>
<evidence type="ECO:0000256" key="2">
    <source>
        <dbReference type="ARBA" id="ARBA00006472"/>
    </source>
</evidence>
<comment type="catalytic activity">
    <reaction evidence="1 4">
        <text>(4aS,6R)-4a-hydroxy-L-erythro-5,6,7,8-tetrahydrobiopterin = (6R)-L-erythro-6,7-dihydrobiopterin + H2O</text>
        <dbReference type="Rhea" id="RHEA:11920"/>
        <dbReference type="ChEBI" id="CHEBI:15377"/>
        <dbReference type="ChEBI" id="CHEBI:15642"/>
        <dbReference type="ChEBI" id="CHEBI:43120"/>
        <dbReference type="EC" id="4.2.1.96"/>
    </reaction>
</comment>
<evidence type="ECO:0000313" key="5">
    <source>
        <dbReference type="EMBL" id="RVT83150.1"/>
    </source>
</evidence>
<dbReference type="Pfam" id="PF01329">
    <property type="entry name" value="Pterin_4a"/>
    <property type="match status" value="1"/>
</dbReference>
<dbReference type="CDD" id="cd00488">
    <property type="entry name" value="PCD_DCoH"/>
    <property type="match status" value="1"/>
</dbReference>
<sequence>MNLLTARCTAHAPALSAEERDFYLAELPGWALENGALVGRFGFDNFREVMDFANAVAEVAEMHDHHPDLALSYRQAEVRFSTHSAGHQVTLNDVICAAQVSHLPEAAP</sequence>
<dbReference type="GO" id="GO:0006729">
    <property type="term" value="P:tetrahydrobiopterin biosynthetic process"/>
    <property type="evidence" value="ECO:0007669"/>
    <property type="project" value="InterPro"/>
</dbReference>